<name>F0WXR7_9STRA</name>
<reference evidence="1" key="2">
    <citation type="submission" date="2011-02" db="EMBL/GenBank/DDBJ databases">
        <authorList>
            <person name="MacLean D."/>
        </authorList>
    </citation>
    <scope>NUCLEOTIDE SEQUENCE</scope>
</reference>
<reference evidence="1" key="1">
    <citation type="journal article" date="2011" name="PLoS Biol.">
        <title>Gene gain and loss during evolution of obligate parasitism in the white rust pathogen of Arabidopsis thaliana.</title>
        <authorList>
            <person name="Kemen E."/>
            <person name="Gardiner A."/>
            <person name="Schultz-Larsen T."/>
            <person name="Kemen A.C."/>
            <person name="Balmuth A.L."/>
            <person name="Robert-Seilaniantz A."/>
            <person name="Bailey K."/>
            <person name="Holub E."/>
            <person name="Studholme D.J."/>
            <person name="Maclean D."/>
            <person name="Jones J.D."/>
        </authorList>
    </citation>
    <scope>NUCLEOTIDE SEQUENCE</scope>
</reference>
<accession>F0WXR7</accession>
<organism evidence="1">
    <name type="scientific">Albugo laibachii Nc14</name>
    <dbReference type="NCBI Taxonomy" id="890382"/>
    <lineage>
        <taxon>Eukaryota</taxon>
        <taxon>Sar</taxon>
        <taxon>Stramenopiles</taxon>
        <taxon>Oomycota</taxon>
        <taxon>Peronosporomycetes</taxon>
        <taxon>Albuginales</taxon>
        <taxon>Albuginaceae</taxon>
        <taxon>Albugo</taxon>
    </lineage>
</organism>
<gene>
    <name evidence="1" type="primary">AlNc14C362G11004</name>
    <name evidence="1" type="ORF">ALNC14_124080</name>
</gene>
<sequence length="96" mass="10660">MHVKSSAEATMQKSHVVQSNRKQELLLVAIQQCCIVVKSCIEKYLISIKGIVFLSKDDALSIYYTNISDLALSLDFAHLIDKYTQSASNNAAVKPE</sequence>
<protein>
    <submittedName>
        <fullName evidence="1">AlNc14C362G11004 protein</fullName>
    </submittedName>
</protein>
<dbReference type="HOGENOM" id="CLU_2502614_0_0_1"/>
<proteinExistence type="predicted"/>
<evidence type="ECO:0000313" key="1">
    <source>
        <dbReference type="EMBL" id="CCA26264.1"/>
    </source>
</evidence>
<dbReference type="EMBL" id="FR824407">
    <property type="protein sequence ID" value="CCA26264.1"/>
    <property type="molecule type" value="Genomic_DNA"/>
</dbReference>
<dbReference type="AlphaFoldDB" id="F0WXR7"/>